<organism evidence="5 6">
    <name type="scientific">Myripristis murdjan</name>
    <name type="common">pinecone soldierfish</name>
    <dbReference type="NCBI Taxonomy" id="586833"/>
    <lineage>
        <taxon>Eukaryota</taxon>
        <taxon>Metazoa</taxon>
        <taxon>Chordata</taxon>
        <taxon>Craniata</taxon>
        <taxon>Vertebrata</taxon>
        <taxon>Euteleostomi</taxon>
        <taxon>Actinopterygii</taxon>
        <taxon>Neopterygii</taxon>
        <taxon>Teleostei</taxon>
        <taxon>Neoteleostei</taxon>
        <taxon>Acanthomorphata</taxon>
        <taxon>Holocentriformes</taxon>
        <taxon>Holocentridae</taxon>
        <taxon>Myripristis</taxon>
    </lineage>
</organism>
<dbReference type="Pfam" id="PF02191">
    <property type="entry name" value="OLF"/>
    <property type="match status" value="1"/>
</dbReference>
<evidence type="ECO:0000256" key="3">
    <source>
        <dbReference type="PROSITE-ProRule" id="PRU00446"/>
    </source>
</evidence>
<evidence type="ECO:0000256" key="1">
    <source>
        <dbReference type="ARBA" id="ARBA00004613"/>
    </source>
</evidence>
<comment type="caution">
    <text evidence="3">Lacks conserved residue(s) required for the propagation of feature annotation.</text>
</comment>
<sequence length="463" mass="53373">MIPAILVKGHLYCNLPYVSDDLGHNCGKRAGECNDLIRVPVEDWESGNVTASLGESGQCVCHVYLPDTMFPADRVEHMQQMVSYKGKLEIFLGELKNLTTRVLILESDPDNYIKLDFELLRIELREFEALVSQLRESLNSSSPVFDSLYSEIHNMTLIVNQLETYDKSNLELVRIEFAKLQKKLEEYEHSASTLFFCFFPGNCNHTGITGVSRPMVVQLNAHLSSSYTFGGWGKDSKPARGYESMYWYGGYSSPSVYNFYLYSNYDNFILRSAFKDHDLPNGWYGTGNNYIVHGNAIYYQKNSPFSMSKLNLTTSKYDYRVIPQASQKFSYIYSDYQNMDFAADENGLWVMYATEEAKGKLVIAKIDEPSFGIENEWSTNVYKQLASNAFMVCGVMYATRSVDLNTEEIFYSYDTKTGEERHLSIQFEKFQENYVNLDYNPSDQKLYMYNNGYYVSYNVKFKN</sequence>
<dbReference type="GO" id="GO:0005615">
    <property type="term" value="C:extracellular space"/>
    <property type="evidence" value="ECO:0007669"/>
    <property type="project" value="TreeGrafter"/>
</dbReference>
<dbReference type="PANTHER" id="PTHR23192">
    <property type="entry name" value="OLFACTOMEDIN-RELATED"/>
    <property type="match status" value="1"/>
</dbReference>
<dbReference type="GO" id="GO:0007165">
    <property type="term" value="P:signal transduction"/>
    <property type="evidence" value="ECO:0007669"/>
    <property type="project" value="TreeGrafter"/>
</dbReference>
<dbReference type="InterPro" id="IPR003112">
    <property type="entry name" value="Olfac-like_dom"/>
</dbReference>
<dbReference type="PROSITE" id="PS51132">
    <property type="entry name" value="OLF"/>
    <property type="match status" value="1"/>
</dbReference>
<reference evidence="5" key="3">
    <citation type="submission" date="2025-09" db="UniProtKB">
        <authorList>
            <consortium name="Ensembl"/>
        </authorList>
    </citation>
    <scope>IDENTIFICATION</scope>
</reference>
<reference evidence="5" key="1">
    <citation type="submission" date="2019-06" db="EMBL/GenBank/DDBJ databases">
        <authorList>
            <consortium name="Wellcome Sanger Institute Data Sharing"/>
        </authorList>
    </citation>
    <scope>NUCLEOTIDE SEQUENCE [LARGE SCALE GENOMIC DNA]</scope>
</reference>
<feature type="domain" description="Olfactomedin-like" evidence="4">
    <location>
        <begin position="202"/>
        <end position="463"/>
    </location>
</feature>
<evidence type="ECO:0000313" key="5">
    <source>
        <dbReference type="Ensembl" id="ENSMMDP00005023712.1"/>
    </source>
</evidence>
<dbReference type="SMART" id="SM00284">
    <property type="entry name" value="OLF"/>
    <property type="match status" value="1"/>
</dbReference>
<protein>
    <submittedName>
        <fullName evidence="5">Si:ch211-173a9.6</fullName>
    </submittedName>
</protein>
<accession>A0A667Y7V8</accession>
<dbReference type="Ensembl" id="ENSMMDT00005024223.1">
    <property type="protein sequence ID" value="ENSMMDP00005023712.1"/>
    <property type="gene ID" value="ENSMMDG00005011423.1"/>
</dbReference>
<dbReference type="AlphaFoldDB" id="A0A667Y7V8"/>
<evidence type="ECO:0000256" key="2">
    <source>
        <dbReference type="ARBA" id="ARBA00022525"/>
    </source>
</evidence>
<keyword evidence="6" id="KW-1185">Reference proteome</keyword>
<reference evidence="5" key="2">
    <citation type="submission" date="2025-08" db="UniProtKB">
        <authorList>
            <consortium name="Ensembl"/>
        </authorList>
    </citation>
    <scope>IDENTIFICATION</scope>
</reference>
<dbReference type="Proteomes" id="UP000472263">
    <property type="component" value="Chromosome 22"/>
</dbReference>
<proteinExistence type="predicted"/>
<evidence type="ECO:0000259" key="4">
    <source>
        <dbReference type="PROSITE" id="PS51132"/>
    </source>
</evidence>
<dbReference type="InParanoid" id="A0A667Y7V8"/>
<evidence type="ECO:0000313" key="6">
    <source>
        <dbReference type="Proteomes" id="UP000472263"/>
    </source>
</evidence>
<dbReference type="InterPro" id="IPR050605">
    <property type="entry name" value="Olfactomedin-like_domain"/>
</dbReference>
<name>A0A667Y7V8_9TELE</name>
<comment type="subcellular location">
    <subcellularLocation>
        <location evidence="1">Secreted</location>
    </subcellularLocation>
</comment>
<dbReference type="GeneTree" id="ENSGT00940000155454"/>
<dbReference type="PANTHER" id="PTHR23192:SF7">
    <property type="entry name" value="OLFACTOMEDIN-4"/>
    <property type="match status" value="1"/>
</dbReference>
<keyword evidence="2" id="KW-0964">Secreted</keyword>